<dbReference type="InterPro" id="IPR036236">
    <property type="entry name" value="Znf_C2H2_sf"/>
</dbReference>
<dbReference type="Gene3D" id="3.40.50.300">
    <property type="entry name" value="P-loop containing nucleotide triphosphate hydrolases"/>
    <property type="match status" value="1"/>
</dbReference>
<keyword evidence="8" id="KW-1185">Reference proteome</keyword>
<name>A0A8R2B8X9_ACYPI</name>
<dbReference type="PANTHER" id="PTHR24379">
    <property type="entry name" value="KRAB AND ZINC FINGER DOMAIN-CONTAINING"/>
    <property type="match status" value="1"/>
</dbReference>
<sequence>MYIDEQPKYKKNKAIKKELYQSINQTLERAALSHPVTVRTLETLIRISTAHAKARMSKHIEDPDVRAAIELVRLSYNFQEILETSKRKWDQIEDEWTTADTVTLDTDRYMHLIKESSGSDTEIYSSDEVENISGDEGSIQSTDSSVDSPYKYHCAKCDLPFKFNCWFKRHMASHSPGIFACQYCPKTFKRKDTMREHENLHIGVLKHKCKECSKEFGDKRNLNAHVKLIHNNASIKCPKCEKFYSGKRQLRYHDNRVHTLLTPYKCKMCDEAFPVPCMLAAHRSKMKH</sequence>
<evidence type="ECO:0000256" key="5">
    <source>
        <dbReference type="PROSITE-ProRule" id="PRU00042"/>
    </source>
</evidence>
<dbReference type="Pfam" id="PF00096">
    <property type="entry name" value="zf-C2H2"/>
    <property type="match status" value="2"/>
</dbReference>
<dbReference type="GO" id="GO:0005634">
    <property type="term" value="C:nucleus"/>
    <property type="evidence" value="ECO:0007669"/>
    <property type="project" value="TreeGrafter"/>
</dbReference>
<feature type="domain" description="C2H2-type" evidence="6">
    <location>
        <begin position="235"/>
        <end position="263"/>
    </location>
</feature>
<dbReference type="SUPFAM" id="SSF57667">
    <property type="entry name" value="beta-beta-alpha zinc fingers"/>
    <property type="match status" value="2"/>
</dbReference>
<protein>
    <recommendedName>
        <fullName evidence="6">C2H2-type domain-containing protein</fullName>
    </recommendedName>
</protein>
<feature type="domain" description="C2H2-type" evidence="6">
    <location>
        <begin position="179"/>
        <end position="203"/>
    </location>
</feature>
<dbReference type="PROSITE" id="PS50157">
    <property type="entry name" value="ZINC_FINGER_C2H2_2"/>
    <property type="match status" value="4"/>
</dbReference>
<keyword evidence="3 5" id="KW-0863">Zinc-finger</keyword>
<dbReference type="InterPro" id="IPR013087">
    <property type="entry name" value="Znf_C2H2_type"/>
</dbReference>
<evidence type="ECO:0000256" key="2">
    <source>
        <dbReference type="ARBA" id="ARBA00022737"/>
    </source>
</evidence>
<evidence type="ECO:0000259" key="6">
    <source>
        <dbReference type="PROSITE" id="PS50157"/>
    </source>
</evidence>
<dbReference type="OMA" id="INAVHIC"/>
<dbReference type="InterPro" id="IPR027417">
    <property type="entry name" value="P-loop_NTPase"/>
</dbReference>
<dbReference type="SMART" id="SM00355">
    <property type="entry name" value="ZnF_C2H2"/>
    <property type="match status" value="5"/>
</dbReference>
<dbReference type="GO" id="GO:0008270">
    <property type="term" value="F:zinc ion binding"/>
    <property type="evidence" value="ECO:0007669"/>
    <property type="project" value="UniProtKB-KW"/>
</dbReference>
<dbReference type="Pfam" id="PF17855">
    <property type="entry name" value="MCM_lid"/>
    <property type="match status" value="1"/>
</dbReference>
<reference evidence="8" key="1">
    <citation type="submission" date="2010-06" db="EMBL/GenBank/DDBJ databases">
        <authorList>
            <person name="Jiang H."/>
            <person name="Abraham K."/>
            <person name="Ali S."/>
            <person name="Alsbrooks S.L."/>
            <person name="Anim B.N."/>
            <person name="Anosike U.S."/>
            <person name="Attaway T."/>
            <person name="Bandaranaike D.P."/>
            <person name="Battles P.K."/>
            <person name="Bell S.N."/>
            <person name="Bell A.V."/>
            <person name="Beltran B."/>
            <person name="Bickham C."/>
            <person name="Bustamante Y."/>
            <person name="Caleb T."/>
            <person name="Canada A."/>
            <person name="Cardenas V."/>
            <person name="Carter K."/>
            <person name="Chacko J."/>
            <person name="Chandrabose M.N."/>
            <person name="Chavez D."/>
            <person name="Chavez A."/>
            <person name="Chen L."/>
            <person name="Chu H.-S."/>
            <person name="Claassen K.J."/>
            <person name="Cockrell R."/>
            <person name="Collins M."/>
            <person name="Cooper J.A."/>
            <person name="Cree A."/>
            <person name="Curry S.M."/>
            <person name="Da Y."/>
            <person name="Dao M.D."/>
            <person name="Das B."/>
            <person name="Davila M.-L."/>
            <person name="Davy-Carroll L."/>
            <person name="Denson S."/>
            <person name="Dinh H."/>
            <person name="Ebong V.E."/>
            <person name="Edwards J.R."/>
            <person name="Egan A."/>
            <person name="El-Daye J."/>
            <person name="Escobedo L."/>
            <person name="Fernandez S."/>
            <person name="Fernando P.R."/>
            <person name="Flagg N."/>
            <person name="Forbes L.D."/>
            <person name="Fowler R.G."/>
            <person name="Fu Q."/>
            <person name="Gabisi R.A."/>
            <person name="Ganer J."/>
            <person name="Garbino Pronczuk A."/>
            <person name="Garcia R.M."/>
            <person name="Garner T."/>
            <person name="Garrett T.E."/>
            <person name="Gonzalez D.A."/>
            <person name="Hamid H."/>
            <person name="Hawkins E.S."/>
            <person name="Hirani K."/>
            <person name="Hogues M.E."/>
            <person name="Hollins B."/>
            <person name="Hsiao C.-H."/>
            <person name="Jabil R."/>
            <person name="James M.L."/>
            <person name="Jhangiani S.N."/>
            <person name="Johnson B."/>
            <person name="Johnson Q."/>
            <person name="Joshi V."/>
            <person name="Kalu J.B."/>
            <person name="Kam C."/>
            <person name="Kashfia A."/>
            <person name="Keebler J."/>
            <person name="Kisamo H."/>
            <person name="Kovar C.L."/>
            <person name="Lago L.A."/>
            <person name="Lai C.-Y."/>
            <person name="Laidlaw J."/>
            <person name="Lara F."/>
            <person name="Le T.-K."/>
            <person name="Lee S.L."/>
            <person name="Legall F.H."/>
            <person name="Lemon S.J."/>
            <person name="Lewis L.R."/>
            <person name="Li B."/>
            <person name="Liu Y."/>
            <person name="Liu Y.-S."/>
            <person name="Lopez J."/>
            <person name="Lozado R.J."/>
            <person name="Lu J."/>
            <person name="Madu R.C."/>
            <person name="Maheshwari M."/>
            <person name="Maheshwari R."/>
            <person name="Malloy K."/>
            <person name="Martinez E."/>
            <person name="Mathew T."/>
            <person name="Mercado I.C."/>
            <person name="Mercado C."/>
            <person name="Meyer B."/>
            <person name="Montgomery K."/>
            <person name="Morgan M.B."/>
            <person name="Munidasa M."/>
            <person name="Nazareth L.V."/>
            <person name="Nelson J."/>
            <person name="Ng B.M."/>
            <person name="Nguyen N.B."/>
            <person name="Nguyen P.Q."/>
            <person name="Nguyen T."/>
            <person name="Obregon M."/>
            <person name="Okwuonu G.O."/>
            <person name="Onwere C.G."/>
            <person name="Orozco G."/>
            <person name="Parra A."/>
            <person name="Patel S."/>
            <person name="Patil S."/>
            <person name="Perez A."/>
            <person name="Perez Y."/>
            <person name="Pham C."/>
            <person name="Primus E.L."/>
            <person name="Pu L.-L."/>
            <person name="Puazo M."/>
            <person name="Qin X."/>
            <person name="Quiroz J.B."/>
            <person name="Reese J."/>
            <person name="Richards S."/>
            <person name="Rives C.M."/>
            <person name="Robberts R."/>
            <person name="Ruiz S.J."/>
            <person name="Ruiz M.J."/>
            <person name="Santibanez J."/>
            <person name="Schneider B.W."/>
            <person name="Sisson I."/>
            <person name="Smith M."/>
            <person name="Sodergren E."/>
            <person name="Song X.-Z."/>
            <person name="Song B.B."/>
            <person name="Summersgill H."/>
            <person name="Thelus R."/>
            <person name="Thornton R.D."/>
            <person name="Trejos Z.Y."/>
            <person name="Usmani K."/>
            <person name="Vattathil S."/>
            <person name="Villasana D."/>
            <person name="Walker D.L."/>
            <person name="Wang S."/>
            <person name="Wang K."/>
            <person name="White C.S."/>
            <person name="Williams A.C."/>
            <person name="Williamson J."/>
            <person name="Wilson K."/>
            <person name="Woghiren I.O."/>
            <person name="Woodworth J.R."/>
            <person name="Worley K.C."/>
            <person name="Wright R.A."/>
            <person name="Wu W."/>
            <person name="Young L."/>
            <person name="Zhang L."/>
            <person name="Zhang J."/>
            <person name="Zhu Y."/>
            <person name="Muzny D.M."/>
            <person name="Weinstock G."/>
            <person name="Gibbs R.A."/>
        </authorList>
    </citation>
    <scope>NUCLEOTIDE SEQUENCE [LARGE SCALE GENOMIC DNA]</scope>
    <source>
        <strain evidence="8">LSR1</strain>
    </source>
</reference>
<keyword evidence="4" id="KW-0862">Zinc</keyword>
<dbReference type="GO" id="GO:0000977">
    <property type="term" value="F:RNA polymerase II transcription regulatory region sequence-specific DNA binding"/>
    <property type="evidence" value="ECO:0007669"/>
    <property type="project" value="TreeGrafter"/>
</dbReference>
<accession>A0A8R2B8X9</accession>
<keyword evidence="1" id="KW-0479">Metal-binding</keyword>
<dbReference type="InterPro" id="IPR041562">
    <property type="entry name" value="MCM_lid"/>
</dbReference>
<organism evidence="7 8">
    <name type="scientific">Acyrthosiphon pisum</name>
    <name type="common">Pea aphid</name>
    <dbReference type="NCBI Taxonomy" id="7029"/>
    <lineage>
        <taxon>Eukaryota</taxon>
        <taxon>Metazoa</taxon>
        <taxon>Ecdysozoa</taxon>
        <taxon>Arthropoda</taxon>
        <taxon>Hexapoda</taxon>
        <taxon>Insecta</taxon>
        <taxon>Pterygota</taxon>
        <taxon>Neoptera</taxon>
        <taxon>Paraneoptera</taxon>
        <taxon>Hemiptera</taxon>
        <taxon>Sternorrhyncha</taxon>
        <taxon>Aphidomorpha</taxon>
        <taxon>Aphidoidea</taxon>
        <taxon>Aphididae</taxon>
        <taxon>Macrosiphini</taxon>
        <taxon>Acyrthosiphon</taxon>
    </lineage>
</organism>
<dbReference type="AlphaFoldDB" id="A0A8R2B8X9"/>
<evidence type="ECO:0000256" key="3">
    <source>
        <dbReference type="ARBA" id="ARBA00022771"/>
    </source>
</evidence>
<dbReference type="GO" id="GO:0000981">
    <property type="term" value="F:DNA-binding transcription factor activity, RNA polymerase II-specific"/>
    <property type="evidence" value="ECO:0007669"/>
    <property type="project" value="TreeGrafter"/>
</dbReference>
<dbReference type="Proteomes" id="UP000007819">
    <property type="component" value="Unassembled WGS sequence"/>
</dbReference>
<dbReference type="KEGG" id="api:103310543"/>
<keyword evidence="2" id="KW-0677">Repeat</keyword>
<dbReference type="PROSITE" id="PS00028">
    <property type="entry name" value="ZINC_FINGER_C2H2_1"/>
    <property type="match status" value="4"/>
</dbReference>
<evidence type="ECO:0000313" key="8">
    <source>
        <dbReference type="Proteomes" id="UP000007819"/>
    </source>
</evidence>
<evidence type="ECO:0000256" key="1">
    <source>
        <dbReference type="ARBA" id="ARBA00022723"/>
    </source>
</evidence>
<evidence type="ECO:0000256" key="4">
    <source>
        <dbReference type="ARBA" id="ARBA00022833"/>
    </source>
</evidence>
<dbReference type="PANTHER" id="PTHR24379:SF127">
    <property type="entry name" value="BLOODY FINGERS-RELATED"/>
    <property type="match status" value="1"/>
</dbReference>
<reference evidence="7" key="2">
    <citation type="submission" date="2022-06" db="UniProtKB">
        <authorList>
            <consortium name="EnsemblMetazoa"/>
        </authorList>
    </citation>
    <scope>IDENTIFICATION</scope>
</reference>
<evidence type="ECO:0000313" key="7">
    <source>
        <dbReference type="EnsemblMetazoa" id="XP_008187395.1"/>
    </source>
</evidence>
<dbReference type="GeneID" id="103310543"/>
<dbReference type="Gene3D" id="3.30.160.60">
    <property type="entry name" value="Classic Zinc Finger"/>
    <property type="match status" value="3"/>
</dbReference>
<dbReference type="RefSeq" id="XP_008187395.1">
    <property type="nucleotide sequence ID" value="XM_008189173.1"/>
</dbReference>
<dbReference type="EnsemblMetazoa" id="XM_008189173.1">
    <property type="protein sequence ID" value="XP_008187395.1"/>
    <property type="gene ID" value="LOC103310543"/>
</dbReference>
<proteinExistence type="predicted"/>
<feature type="domain" description="C2H2-type" evidence="6">
    <location>
        <begin position="207"/>
        <end position="235"/>
    </location>
</feature>
<dbReference type="OrthoDB" id="6077919at2759"/>
<feature type="domain" description="C2H2-type" evidence="6">
    <location>
        <begin position="264"/>
        <end position="288"/>
    </location>
</feature>